<evidence type="ECO:0000313" key="4">
    <source>
        <dbReference type="Proteomes" id="UP000029725"/>
    </source>
</evidence>
<comment type="caution">
    <text evidence="3">The sequence shown here is derived from an EMBL/GenBank/DDBJ whole genome shotgun (WGS) entry which is preliminary data.</text>
</comment>
<protein>
    <recommendedName>
        <fullName evidence="2">Smr domain-containing protein</fullName>
    </recommendedName>
</protein>
<evidence type="ECO:0000313" key="3">
    <source>
        <dbReference type="EMBL" id="KGG52219.1"/>
    </source>
</evidence>
<dbReference type="HOGENOM" id="CLU_252153_0_0_1"/>
<dbReference type="Pfam" id="PF14566">
    <property type="entry name" value="PTPlike_phytase"/>
    <property type="match status" value="2"/>
</dbReference>
<dbReference type="OrthoDB" id="66369at2759"/>
<dbReference type="InterPro" id="IPR016130">
    <property type="entry name" value="Tyr_Pase_AS"/>
</dbReference>
<dbReference type="PROSITE" id="PS50828">
    <property type="entry name" value="SMR"/>
    <property type="match status" value="1"/>
</dbReference>
<dbReference type="SMART" id="SM01301">
    <property type="entry name" value="PTPlike_phytase"/>
    <property type="match status" value="1"/>
</dbReference>
<evidence type="ECO:0000256" key="1">
    <source>
        <dbReference type="SAM" id="MobiDB-lite"/>
    </source>
</evidence>
<dbReference type="InterPro" id="IPR002625">
    <property type="entry name" value="Smr_dom"/>
</dbReference>
<feature type="compositionally biased region" description="Polar residues" evidence="1">
    <location>
        <begin position="255"/>
        <end position="272"/>
    </location>
</feature>
<sequence>METIALPSGSFVDKQLRLQIDSKVPQSFLLTNGLHMAMGLAPLETIYSVLSSVSQGEKVLVVAIISRPVVFCNGLPYALEGDYLTGLLSGETLSAMERRLVALVQRLQDGQSNNAAEVPSAKSATEISQVAKEVSSNCSEICAGVDTPSSSVVALADAFPSCARLAFPTGSDTDSDPPMEFLDQFAKLMSTFGDRKVFLIGDADSPGPLSVVLAALRIMAASKSPLSPPHQQDICTQLKEEELLPQHGNEKTHKASSFSGQSHHSAKRNTQAPEHVDFERISIMVGSIPDGMAAKLCVDRIFANLYFKENFSHIRTPTERILHHHSLGNLDAAATWLGRYAALILFAHWRDQKSNTDRFLPWASATMPDLVFGQLQAFSKRPASSWLFRPLPSPANISDIAVEEERLSLTGTPNAANRIKSGLPLILHSSALIMKRDADEQRICRIDADASVLNLSHHNAKRNLHQKVGNVISLIGIGQMSLKHQREWMLKFQEISDQFCQPILWLNLRGEPYVHIGEESIWSLRDEATAKRHLRAFVGVPATRLAEIEDRIAEDLRPLLEACVDRENFFFFEERSGMVPSTWPQGTIRSPTAAVIEARKVTRSEIHWKRIPLPGDTKPAIAHIVAILEAAGEFFSIGGNVVMVQCRSGRQGSRSSFCMALLLVLLAHEEKEETYPMPTGTDDDPKIVALVRAAPHGRAAWQLVSSVVAKQLGGGHFSRTALHAMRSGPRRHGVVISRLFLLVMVASFLLDERPCRDKFLGERFGKWLTLHLEMMRMYAALLQSTTERLAMHTKEVFGLDLGLRGVSVMDADHILKDAHFIGCHRLPQAVPRIAGAPNFRIKKWCGRVLAGTGIPSLLALPAIARAMMEATDCTCKQRIRLLWINLREEPVLYLGPGPFSLVEACRPFQNIVTTGISARDVERIEGDLVALVKEEVDREKSVLVHGEVEEDDCGLTQHAYRLSLQGPADVRTPREALSTIEGVEEVVYFRIPISDEQAPLPHAFDEISAVLDSFWNAQETTAGQNGTLEPINMALFHCQMGRGRTTTGLVLCALMLLKHEHKSRSSILSNAHVVLAAQDLSAEDMDNAFAPVRGLVDMLENGAAAKRIVDYVINSFDDVQNLRLAIPKLSDHLALQVQYLERYFYLICFGHYLFFDRLHDHNGLSSSFEAWLLCRPHVAALARRIRPKDLGCWASPPVLIQMGELEEDADDFDDAPLFSPILSIAPEIYPEAAVSAPNRQLKKAPATGAALQRLLLNKLLEFVRFKKGPSESFRDLHSISLNENEDPEPRIKQLRDDAHSLVAERLLMFQKASEAFQSLGRNSGGASVASFYARKAIYLILLANNSVWNTRDIVIDFHGLHVSEVQMLTRELLFIWHQLETREPLVIVTGSGQHSKKAPRLLPAVISIVGENRPVQWIWSNRNGGAVVIHGWVSPS</sequence>
<organism evidence="3 4">
    <name type="scientific">Mitosporidium daphniae</name>
    <dbReference type="NCBI Taxonomy" id="1485682"/>
    <lineage>
        <taxon>Eukaryota</taxon>
        <taxon>Fungi</taxon>
        <taxon>Fungi incertae sedis</taxon>
        <taxon>Microsporidia</taxon>
        <taxon>Mitosporidium</taxon>
    </lineage>
</organism>
<proteinExistence type="predicted"/>
<dbReference type="VEuPathDB" id="MicrosporidiaDB:DI09_19p10"/>
<evidence type="ECO:0000259" key="2">
    <source>
        <dbReference type="PROSITE" id="PS50828"/>
    </source>
</evidence>
<name>A0A098VTQ9_9MICR</name>
<dbReference type="InterPro" id="IPR036063">
    <property type="entry name" value="Smr_dom_sf"/>
</dbReference>
<dbReference type="GeneID" id="25258858"/>
<dbReference type="Proteomes" id="UP000029725">
    <property type="component" value="Unassembled WGS sequence"/>
</dbReference>
<dbReference type="SUPFAM" id="SSF52799">
    <property type="entry name" value="(Phosphotyrosine protein) phosphatases II"/>
    <property type="match status" value="2"/>
</dbReference>
<dbReference type="RefSeq" id="XP_013238684.1">
    <property type="nucleotide sequence ID" value="XM_013383230.1"/>
</dbReference>
<gene>
    <name evidence="3" type="ORF">DI09_19p10</name>
</gene>
<dbReference type="Gene3D" id="3.30.1370.110">
    <property type="match status" value="1"/>
</dbReference>
<feature type="region of interest" description="Disordered" evidence="1">
    <location>
        <begin position="247"/>
        <end position="272"/>
    </location>
</feature>
<keyword evidence="4" id="KW-1185">Reference proteome</keyword>
<dbReference type="PROSITE" id="PS00383">
    <property type="entry name" value="TYR_PHOSPHATASE_1"/>
    <property type="match status" value="1"/>
</dbReference>
<dbReference type="SMART" id="SM00463">
    <property type="entry name" value="SMR"/>
    <property type="match status" value="1"/>
</dbReference>
<accession>A0A098VTQ9</accession>
<dbReference type="SUPFAM" id="SSF160443">
    <property type="entry name" value="SMR domain-like"/>
    <property type="match status" value="1"/>
</dbReference>
<feature type="domain" description="Smr" evidence="2">
    <location>
        <begin position="1355"/>
        <end position="1432"/>
    </location>
</feature>
<dbReference type="Gene3D" id="3.90.190.10">
    <property type="entry name" value="Protein tyrosine phosphatase superfamily"/>
    <property type="match status" value="2"/>
</dbReference>
<reference evidence="3 4" key="1">
    <citation type="submission" date="2014-04" db="EMBL/GenBank/DDBJ databases">
        <title>A new species of microsporidia sheds light on the evolution of extreme parasitism.</title>
        <authorList>
            <person name="Haag K.L."/>
            <person name="James T.Y."/>
            <person name="Larsson R."/>
            <person name="Schaer T.M."/>
            <person name="Refardt D."/>
            <person name="Pombert J.-F."/>
            <person name="Ebert D."/>
        </authorList>
    </citation>
    <scope>NUCLEOTIDE SEQUENCE [LARGE SCALE GENOMIC DNA]</scope>
    <source>
        <strain evidence="3 4">UGP3</strain>
        <tissue evidence="3">Spores</tissue>
    </source>
</reference>
<dbReference type="InterPro" id="IPR029021">
    <property type="entry name" value="Prot-tyrosine_phosphatase-like"/>
</dbReference>
<dbReference type="EMBL" id="JMKJ01000110">
    <property type="protein sequence ID" value="KGG52219.1"/>
    <property type="molecule type" value="Genomic_DNA"/>
</dbReference>